<dbReference type="InterPro" id="IPR003599">
    <property type="entry name" value="Ig_sub"/>
</dbReference>
<feature type="non-terminal residue" evidence="3">
    <location>
        <position position="167"/>
    </location>
</feature>
<dbReference type="InterPro" id="IPR036179">
    <property type="entry name" value="Ig-like_dom_sf"/>
</dbReference>
<dbReference type="CDD" id="cd00099">
    <property type="entry name" value="IgV"/>
    <property type="match status" value="1"/>
</dbReference>
<keyword evidence="1" id="KW-1133">Transmembrane helix</keyword>
<dbReference type="InterPro" id="IPR013783">
    <property type="entry name" value="Ig-like_fold"/>
</dbReference>
<gene>
    <name evidence="3" type="ORF">PANDA_015498</name>
</gene>
<dbReference type="Gene3D" id="2.60.40.10">
    <property type="entry name" value="Immunoglobulins"/>
    <property type="match status" value="1"/>
</dbReference>
<dbReference type="InterPro" id="IPR039090">
    <property type="entry name" value="CD7"/>
</dbReference>
<feature type="non-terminal residue" evidence="3">
    <location>
        <position position="1"/>
    </location>
</feature>
<name>D2HTJ1_AILME</name>
<dbReference type="AlphaFoldDB" id="D2HTJ1"/>
<dbReference type="PANTHER" id="PTHR15343:SF0">
    <property type="entry name" value="T-CELL ANTIGEN CD7"/>
    <property type="match status" value="1"/>
</dbReference>
<dbReference type="GO" id="GO:0002250">
    <property type="term" value="P:adaptive immune response"/>
    <property type="evidence" value="ECO:0007669"/>
    <property type="project" value="InterPro"/>
</dbReference>
<dbReference type="InterPro" id="IPR007110">
    <property type="entry name" value="Ig-like_dom"/>
</dbReference>
<dbReference type="InParanoid" id="D2HTJ1"/>
<evidence type="ECO:0000256" key="1">
    <source>
        <dbReference type="SAM" id="Phobius"/>
    </source>
</evidence>
<dbReference type="PROSITE" id="PS50835">
    <property type="entry name" value="IG_LIKE"/>
    <property type="match status" value="1"/>
</dbReference>
<keyword evidence="1" id="KW-0472">Membrane</keyword>
<dbReference type="SUPFAM" id="SSF48726">
    <property type="entry name" value="Immunoglobulin"/>
    <property type="match status" value="1"/>
</dbReference>
<keyword evidence="1" id="KW-0812">Transmembrane</keyword>
<dbReference type="EMBL" id="GL193352">
    <property type="protein sequence ID" value="EFB20411.1"/>
    <property type="molecule type" value="Genomic_DNA"/>
</dbReference>
<dbReference type="SMART" id="SM00409">
    <property type="entry name" value="IG"/>
    <property type="match status" value="1"/>
</dbReference>
<feature type="transmembrane region" description="Helical" evidence="1">
    <location>
        <begin position="140"/>
        <end position="162"/>
    </location>
</feature>
<dbReference type="Pfam" id="PF07686">
    <property type="entry name" value="V-set"/>
    <property type="match status" value="1"/>
</dbReference>
<dbReference type="PANTHER" id="PTHR15343">
    <property type="entry name" value="CD7"/>
    <property type="match status" value="1"/>
</dbReference>
<dbReference type="GO" id="GO:0038023">
    <property type="term" value="F:signaling receptor activity"/>
    <property type="evidence" value="ECO:0007669"/>
    <property type="project" value="InterPro"/>
</dbReference>
<protein>
    <recommendedName>
        <fullName evidence="2">Ig-like domain-containing protein</fullName>
    </recommendedName>
</protein>
<proteinExistence type="predicted"/>
<organism evidence="3">
    <name type="scientific">Ailuropoda melanoleuca</name>
    <name type="common">Giant panda</name>
    <dbReference type="NCBI Taxonomy" id="9646"/>
    <lineage>
        <taxon>Eukaryota</taxon>
        <taxon>Metazoa</taxon>
        <taxon>Chordata</taxon>
        <taxon>Craniata</taxon>
        <taxon>Vertebrata</taxon>
        <taxon>Euteleostomi</taxon>
        <taxon>Mammalia</taxon>
        <taxon>Eutheria</taxon>
        <taxon>Laurasiatheria</taxon>
        <taxon>Carnivora</taxon>
        <taxon>Caniformia</taxon>
        <taxon>Ursidae</taxon>
        <taxon>Ailuropoda</taxon>
    </lineage>
</organism>
<evidence type="ECO:0000313" key="3">
    <source>
        <dbReference type="EMBL" id="EFB20411.1"/>
    </source>
</evidence>
<reference evidence="3" key="1">
    <citation type="journal article" date="2010" name="Nature">
        <title>The sequence and de novo assembly of the giant panda genome.</title>
        <authorList>
            <person name="Li R."/>
            <person name="Fan W."/>
            <person name="Tian G."/>
            <person name="Zhu H."/>
            <person name="He L."/>
            <person name="Cai J."/>
            <person name="Huang Q."/>
            <person name="Cai Q."/>
            <person name="Li B."/>
            <person name="Bai Y."/>
            <person name="Zhang Z."/>
            <person name="Zhang Y."/>
            <person name="Wang W."/>
            <person name="Li J."/>
            <person name="Wei F."/>
            <person name="Li H."/>
            <person name="Jian M."/>
            <person name="Li J."/>
            <person name="Zhang Z."/>
            <person name="Nielsen R."/>
            <person name="Li D."/>
            <person name="Gu W."/>
            <person name="Yang Z."/>
            <person name="Xuan Z."/>
            <person name="Ryder O.A."/>
            <person name="Leung F.C."/>
            <person name="Zhou Y."/>
            <person name="Cao J."/>
            <person name="Sun X."/>
            <person name="Fu Y."/>
            <person name="Fang X."/>
            <person name="Guo X."/>
            <person name="Wang B."/>
            <person name="Hou R."/>
            <person name="Shen F."/>
            <person name="Mu B."/>
            <person name="Ni P."/>
            <person name="Lin R."/>
            <person name="Qian W."/>
            <person name="Wang G."/>
            <person name="Yu C."/>
            <person name="Nie W."/>
            <person name="Wang J."/>
            <person name="Wu Z."/>
            <person name="Liang H."/>
            <person name="Min J."/>
            <person name="Wu Q."/>
            <person name="Cheng S."/>
            <person name="Ruan J."/>
            <person name="Wang M."/>
            <person name="Shi Z."/>
            <person name="Wen M."/>
            <person name="Liu B."/>
            <person name="Ren X."/>
            <person name="Zheng H."/>
            <person name="Dong D."/>
            <person name="Cook K."/>
            <person name="Shan G."/>
            <person name="Zhang H."/>
            <person name="Kosiol C."/>
            <person name="Xie X."/>
            <person name="Lu Z."/>
            <person name="Zheng H."/>
            <person name="Li Y."/>
            <person name="Steiner C.C."/>
            <person name="Lam T.T."/>
            <person name="Lin S."/>
            <person name="Zhang Q."/>
            <person name="Li G."/>
            <person name="Tian J."/>
            <person name="Gong T."/>
            <person name="Liu H."/>
            <person name="Zhang D."/>
            <person name="Fang L."/>
            <person name="Ye C."/>
            <person name="Zhang J."/>
            <person name="Hu W."/>
            <person name="Xu A."/>
            <person name="Ren Y."/>
            <person name="Zhang G."/>
            <person name="Bruford M.W."/>
            <person name="Li Q."/>
            <person name="Ma L."/>
            <person name="Guo Y."/>
            <person name="An N."/>
            <person name="Hu Y."/>
            <person name="Zheng Y."/>
            <person name="Shi Y."/>
            <person name="Li Z."/>
            <person name="Liu Q."/>
            <person name="Chen Y."/>
            <person name="Zhao J."/>
            <person name="Qu N."/>
            <person name="Zhao S."/>
            <person name="Tian F."/>
            <person name="Wang X."/>
            <person name="Wang H."/>
            <person name="Xu L."/>
            <person name="Liu X."/>
            <person name="Vinar T."/>
            <person name="Wang Y."/>
            <person name="Lam T.W."/>
            <person name="Yiu S.M."/>
            <person name="Liu S."/>
            <person name="Zhang H."/>
            <person name="Li D."/>
            <person name="Huang Y."/>
            <person name="Wang X."/>
            <person name="Yang G."/>
            <person name="Jiang Z."/>
            <person name="Wang J."/>
            <person name="Qin N."/>
            <person name="Li L."/>
            <person name="Li J."/>
            <person name="Bolund L."/>
            <person name="Kristiansen K."/>
            <person name="Wong G.K."/>
            <person name="Olson M."/>
            <person name="Zhang X."/>
            <person name="Li S."/>
            <person name="Yang H."/>
            <person name="Wang J."/>
            <person name="Wang J."/>
        </authorList>
    </citation>
    <scope>NUCLEOTIDE SEQUENCE [LARGE SCALE GENOMIC DNA]</scope>
</reference>
<dbReference type="InterPro" id="IPR013106">
    <property type="entry name" value="Ig_V-set"/>
</dbReference>
<feature type="domain" description="Ig-like" evidence="2">
    <location>
        <begin position="1"/>
        <end position="89"/>
    </location>
</feature>
<sequence length="167" mass="18168">ELWQFPPYTVAPEGGSINITCSTSRPLSGVYLKQRWPKPTSVIYYEDKKQPTVDEHFRGRIGFSGLQHNLTITLSHLRLSDAGAYACQAVMDDVVWGPGTLVVVTGSPGTHHLPRASPLLFTDKVSQEVDSCQKVQLASALPVVLAVSCFFLGLGIGTVCVLRKTQV</sequence>
<dbReference type="GO" id="GO:0016020">
    <property type="term" value="C:membrane"/>
    <property type="evidence" value="ECO:0007669"/>
    <property type="project" value="InterPro"/>
</dbReference>
<evidence type="ECO:0000259" key="2">
    <source>
        <dbReference type="PROSITE" id="PS50835"/>
    </source>
</evidence>
<accession>D2HTJ1</accession>